<keyword evidence="4" id="KW-1185">Reference proteome</keyword>
<dbReference type="PROSITE" id="PS50234">
    <property type="entry name" value="VWFA"/>
    <property type="match status" value="1"/>
</dbReference>
<feature type="region of interest" description="Disordered" evidence="1">
    <location>
        <begin position="234"/>
        <end position="276"/>
    </location>
</feature>
<dbReference type="SMART" id="SM00327">
    <property type="entry name" value="VWA"/>
    <property type="match status" value="1"/>
</dbReference>
<proteinExistence type="predicted"/>
<feature type="region of interest" description="Disordered" evidence="1">
    <location>
        <begin position="296"/>
        <end position="339"/>
    </location>
</feature>
<sequence>MKFLNFMEKRIDPFLKIELTDLAKTLAASRDLKVDFAFHSYFRKEEDTVTVSHYWTRLLDESKKDGMKSDIYLRAFGNLHFTDYQAVNRYLSEVGTMNAPSFRRQIFCLLEDMRLEKVSCKERPGMVYAFQARHDLFHRRFRERFSYHKSKSEWLDALFCAFYLQMIGKPIALPQPIAHIKPVMRKAVSEYPNAETTADIGDLAHIIGNEIDQELGDMKASYLIMYESLNDTETDGASMEEKNELISDSSKQIDDKEEKETHQEKMPSWHQEQEQEGDNFLQFDLDEGQKTDLIGEGERKSESGDQALASVQGASKDSEGSQFDENHMETHKSEGTVPAGENFGYAEINKNAKAVIKSAKKPGPNDLQAYKTLKAKIQPVQKSLQQSIQKTIEQKQTAPRTDLHFGRLNKKLLRIVTDDNPRLFYKKQEPSTELDVVFSLLVDCSASMYDKMEETQAGIALFHESLLSLGVPHAVTGFWEDAMSADDSEQPNIFLEAIKYEKSLLPGQGANILQLHPEEDNRDGFAIRTVAKELLKRPEKHKILLVFTDGEPSAFDYSDNGIVDTQEAVLDLRKKGVEVIGVFLSNEYTQDSEKETMQNIYGRQSLIIPTVEDIPSYITPLLKKLLYRYLGA</sequence>
<dbReference type="Gene3D" id="3.40.50.410">
    <property type="entry name" value="von Willebrand factor, type A domain"/>
    <property type="match status" value="1"/>
</dbReference>
<evidence type="ECO:0000313" key="3">
    <source>
        <dbReference type="EMBL" id="MBM7645973.1"/>
    </source>
</evidence>
<evidence type="ECO:0000313" key="4">
    <source>
        <dbReference type="Proteomes" id="UP000808914"/>
    </source>
</evidence>
<protein>
    <submittedName>
        <fullName evidence="3">Nitric oxide reductase activation protein</fullName>
    </submittedName>
</protein>
<reference evidence="3 4" key="1">
    <citation type="submission" date="2021-01" db="EMBL/GenBank/DDBJ databases">
        <title>Genomic Encyclopedia of Type Strains, Phase IV (KMG-IV): sequencing the most valuable type-strain genomes for metagenomic binning, comparative biology and taxonomic classification.</title>
        <authorList>
            <person name="Goeker M."/>
        </authorList>
    </citation>
    <scope>NUCLEOTIDE SEQUENCE [LARGE SCALE GENOMIC DNA]</scope>
    <source>
        <strain evidence="3 4">DSM 28236</strain>
    </source>
</reference>
<name>A0ABS2Q101_9BACL</name>
<dbReference type="InterPro" id="IPR051928">
    <property type="entry name" value="NorD/CobT"/>
</dbReference>
<evidence type="ECO:0000256" key="1">
    <source>
        <dbReference type="SAM" id="MobiDB-lite"/>
    </source>
</evidence>
<comment type="caution">
    <text evidence="3">The sequence shown here is derived from an EMBL/GenBank/DDBJ whole genome shotgun (WGS) entry which is preliminary data.</text>
</comment>
<dbReference type="EMBL" id="JAFBER010000014">
    <property type="protein sequence ID" value="MBM7645973.1"/>
    <property type="molecule type" value="Genomic_DNA"/>
</dbReference>
<dbReference type="PANTHER" id="PTHR41248">
    <property type="entry name" value="NORD PROTEIN"/>
    <property type="match status" value="1"/>
</dbReference>
<dbReference type="Proteomes" id="UP000808914">
    <property type="component" value="Unassembled WGS sequence"/>
</dbReference>
<evidence type="ECO:0000259" key="2">
    <source>
        <dbReference type="PROSITE" id="PS50234"/>
    </source>
</evidence>
<feature type="domain" description="VWFA" evidence="2">
    <location>
        <begin position="537"/>
        <end position="625"/>
    </location>
</feature>
<feature type="compositionally biased region" description="Basic and acidic residues" evidence="1">
    <location>
        <begin position="316"/>
        <end position="334"/>
    </location>
</feature>
<dbReference type="InterPro" id="IPR036465">
    <property type="entry name" value="vWFA_dom_sf"/>
</dbReference>
<dbReference type="CDD" id="cd01454">
    <property type="entry name" value="vWA_norD_type"/>
    <property type="match status" value="1"/>
</dbReference>
<dbReference type="Pfam" id="PF11775">
    <property type="entry name" value="CobT_C"/>
    <property type="match status" value="1"/>
</dbReference>
<organism evidence="3 4">
    <name type="scientific">Scopulibacillus daqui</name>
    <dbReference type="NCBI Taxonomy" id="1469162"/>
    <lineage>
        <taxon>Bacteria</taxon>
        <taxon>Bacillati</taxon>
        <taxon>Bacillota</taxon>
        <taxon>Bacilli</taxon>
        <taxon>Bacillales</taxon>
        <taxon>Sporolactobacillaceae</taxon>
        <taxon>Scopulibacillus</taxon>
    </lineage>
</organism>
<dbReference type="PANTHER" id="PTHR41248:SF1">
    <property type="entry name" value="NORD PROTEIN"/>
    <property type="match status" value="1"/>
</dbReference>
<dbReference type="SUPFAM" id="SSF53300">
    <property type="entry name" value="vWA-like"/>
    <property type="match status" value="1"/>
</dbReference>
<gene>
    <name evidence="3" type="ORF">JOD45_002198</name>
</gene>
<feature type="compositionally biased region" description="Basic and acidic residues" evidence="1">
    <location>
        <begin position="239"/>
        <end position="273"/>
    </location>
</feature>
<dbReference type="InterPro" id="IPR025861">
    <property type="entry name" value="CobT_VWA_dom"/>
</dbReference>
<dbReference type="InterPro" id="IPR002035">
    <property type="entry name" value="VWF_A"/>
</dbReference>
<dbReference type="RefSeq" id="WP_205003876.1">
    <property type="nucleotide sequence ID" value="NZ_JAFBER010000014.1"/>
</dbReference>
<accession>A0ABS2Q101</accession>